<comment type="caution">
    <text evidence="2">The sequence shown here is derived from an EMBL/GenBank/DDBJ whole genome shotgun (WGS) entry which is preliminary data.</text>
</comment>
<dbReference type="Proteomes" id="UP001152747">
    <property type="component" value="Unassembled WGS sequence"/>
</dbReference>
<protein>
    <submittedName>
        <fullName evidence="2">Uncharacterized protein</fullName>
    </submittedName>
</protein>
<keyword evidence="1" id="KW-0732">Signal</keyword>
<feature type="signal peptide" evidence="1">
    <location>
        <begin position="1"/>
        <end position="15"/>
    </location>
</feature>
<name>A0A9P1MYU8_9PELO</name>
<accession>A0A9P1MYU8</accession>
<evidence type="ECO:0000313" key="2">
    <source>
        <dbReference type="EMBL" id="CAI5443828.1"/>
    </source>
</evidence>
<reference evidence="2" key="1">
    <citation type="submission" date="2022-11" db="EMBL/GenBank/DDBJ databases">
        <authorList>
            <person name="Kikuchi T."/>
        </authorList>
    </citation>
    <scope>NUCLEOTIDE SEQUENCE</scope>
    <source>
        <strain evidence="2">PS1010</strain>
    </source>
</reference>
<dbReference type="EMBL" id="CANHGI010000002">
    <property type="protein sequence ID" value="CAI5443828.1"/>
    <property type="molecule type" value="Genomic_DNA"/>
</dbReference>
<evidence type="ECO:0000313" key="3">
    <source>
        <dbReference type="Proteomes" id="UP001152747"/>
    </source>
</evidence>
<keyword evidence="3" id="KW-1185">Reference proteome</keyword>
<gene>
    <name evidence="2" type="ORF">CAMP_LOCUS6465</name>
</gene>
<sequence length="180" mass="21267">MIFILVLILPHFIFGVREFNERDARFIAVTLIENSRFTFIPTKEEFAQVYAFPYLKIEGNSTRSVDQETFYNETSAIVEIILKFLKPLELEVDKTRTLIARHFETRKAYANAENDQRAHINELYNDRMGKVEDFRFTDGWDFEFSYSKTERNVSSYLVYGVAHFNGSFYLKSQTYKTSVE</sequence>
<feature type="chain" id="PRO_5040166907" evidence="1">
    <location>
        <begin position="16"/>
        <end position="180"/>
    </location>
</feature>
<organism evidence="2 3">
    <name type="scientific">Caenorhabditis angaria</name>
    <dbReference type="NCBI Taxonomy" id="860376"/>
    <lineage>
        <taxon>Eukaryota</taxon>
        <taxon>Metazoa</taxon>
        <taxon>Ecdysozoa</taxon>
        <taxon>Nematoda</taxon>
        <taxon>Chromadorea</taxon>
        <taxon>Rhabditida</taxon>
        <taxon>Rhabditina</taxon>
        <taxon>Rhabditomorpha</taxon>
        <taxon>Rhabditoidea</taxon>
        <taxon>Rhabditidae</taxon>
        <taxon>Peloderinae</taxon>
        <taxon>Caenorhabditis</taxon>
    </lineage>
</organism>
<evidence type="ECO:0000256" key="1">
    <source>
        <dbReference type="SAM" id="SignalP"/>
    </source>
</evidence>
<proteinExistence type="predicted"/>
<dbReference type="AlphaFoldDB" id="A0A9P1MYU8"/>